<evidence type="ECO:0000313" key="16">
    <source>
        <dbReference type="Proteomes" id="UP000770717"/>
    </source>
</evidence>
<reference evidence="15" key="1">
    <citation type="thesis" date="2020" institute="ProQuest LLC" country="789 East Eisenhower Parkway, Ann Arbor, MI, USA">
        <title>Comparative Genomics and Chromosome Evolution.</title>
        <authorList>
            <person name="Mudd A.B."/>
        </authorList>
    </citation>
    <scope>NUCLEOTIDE SEQUENCE</scope>
    <source>
        <strain evidence="15">HN-11 Male</strain>
        <tissue evidence="15">Kidney and liver</tissue>
    </source>
</reference>
<evidence type="ECO:0000256" key="7">
    <source>
        <dbReference type="ARBA" id="ARBA00022989"/>
    </source>
</evidence>
<accession>A0A8J6FFI3</accession>
<dbReference type="InterPro" id="IPR017452">
    <property type="entry name" value="GPCR_Rhodpsn_7TM"/>
</dbReference>
<evidence type="ECO:0000256" key="13">
    <source>
        <dbReference type="RuleBase" id="RU363047"/>
    </source>
</evidence>
<keyword evidence="11 12" id="KW-0807">Transducer</keyword>
<dbReference type="PANTHER" id="PTHR26452">
    <property type="entry name" value="OLFACTORY RECEPTOR"/>
    <property type="match status" value="1"/>
</dbReference>
<evidence type="ECO:0000256" key="5">
    <source>
        <dbReference type="ARBA" id="ARBA00022692"/>
    </source>
</evidence>
<evidence type="ECO:0000259" key="14">
    <source>
        <dbReference type="PROSITE" id="PS50262"/>
    </source>
</evidence>
<feature type="transmembrane region" description="Helical" evidence="13">
    <location>
        <begin position="254"/>
        <end position="274"/>
    </location>
</feature>
<evidence type="ECO:0000256" key="10">
    <source>
        <dbReference type="ARBA" id="ARBA00023170"/>
    </source>
</evidence>
<proteinExistence type="inferred from homology"/>
<keyword evidence="7 13" id="KW-1133">Transmembrane helix</keyword>
<feature type="transmembrane region" description="Helical" evidence="13">
    <location>
        <begin position="188"/>
        <end position="208"/>
    </location>
</feature>
<dbReference type="InterPro" id="IPR050516">
    <property type="entry name" value="Olfactory_GPCR"/>
</dbReference>
<keyword evidence="8 12" id="KW-0297">G-protein coupled receptor</keyword>
<feature type="transmembrane region" description="Helical" evidence="13">
    <location>
        <begin position="53"/>
        <end position="74"/>
    </location>
</feature>
<dbReference type="Gene3D" id="1.20.1070.10">
    <property type="entry name" value="Rhodopsin 7-helix transmembrane proteins"/>
    <property type="match status" value="1"/>
</dbReference>
<comment type="subcellular location">
    <subcellularLocation>
        <location evidence="1 13">Cell membrane</location>
        <topology evidence="1 13">Multi-pass membrane protein</topology>
    </subcellularLocation>
</comment>
<dbReference type="PROSITE" id="PS00237">
    <property type="entry name" value="G_PROTEIN_RECEP_F1_1"/>
    <property type="match status" value="1"/>
</dbReference>
<dbReference type="Pfam" id="PF13853">
    <property type="entry name" value="7tm_4"/>
    <property type="match status" value="1"/>
</dbReference>
<keyword evidence="16" id="KW-1185">Reference proteome</keyword>
<feature type="transmembrane region" description="Helical" evidence="13">
    <location>
        <begin position="12"/>
        <end position="33"/>
    </location>
</feature>
<gene>
    <name evidence="15" type="ORF">GDO78_007216</name>
</gene>
<keyword evidence="10 12" id="KW-0675">Receptor</keyword>
<keyword evidence="3 13" id="KW-1003">Cell membrane</keyword>
<evidence type="ECO:0000256" key="6">
    <source>
        <dbReference type="ARBA" id="ARBA00022725"/>
    </source>
</evidence>
<dbReference type="GO" id="GO:0004930">
    <property type="term" value="F:G protein-coupled receptor activity"/>
    <property type="evidence" value="ECO:0007669"/>
    <property type="project" value="UniProtKB-KW"/>
</dbReference>
<evidence type="ECO:0000256" key="3">
    <source>
        <dbReference type="ARBA" id="ARBA00022475"/>
    </source>
</evidence>
<evidence type="ECO:0000256" key="11">
    <source>
        <dbReference type="ARBA" id="ARBA00023224"/>
    </source>
</evidence>
<keyword evidence="5 12" id="KW-0812">Transmembrane</keyword>
<comment type="similarity">
    <text evidence="2 12">Belongs to the G-protein coupled receptor 1 family.</text>
</comment>
<dbReference type="PRINTS" id="PR00237">
    <property type="entry name" value="GPCRRHODOPSN"/>
</dbReference>
<protein>
    <recommendedName>
        <fullName evidence="13">Olfactory receptor</fullName>
    </recommendedName>
</protein>
<dbReference type="InterPro" id="IPR000276">
    <property type="entry name" value="GPCR_Rhodpsn"/>
</dbReference>
<feature type="transmembrane region" description="Helical" evidence="13">
    <location>
        <begin position="83"/>
        <end position="102"/>
    </location>
</feature>
<feature type="transmembrane region" description="Helical" evidence="13">
    <location>
        <begin position="159"/>
        <end position="182"/>
    </location>
</feature>
<keyword evidence="9 13" id="KW-0472">Membrane</keyword>
<dbReference type="PROSITE" id="PS50262">
    <property type="entry name" value="G_PROTEIN_RECEP_F1_2"/>
    <property type="match status" value="1"/>
</dbReference>
<dbReference type="Proteomes" id="UP000770717">
    <property type="component" value="Unassembled WGS sequence"/>
</dbReference>
<dbReference type="CDD" id="cd13954">
    <property type="entry name" value="7tmA_OR"/>
    <property type="match status" value="1"/>
</dbReference>
<dbReference type="PRINTS" id="PR00245">
    <property type="entry name" value="OLFACTORYR"/>
</dbReference>
<dbReference type="GO" id="GO:0005886">
    <property type="term" value="C:plasma membrane"/>
    <property type="evidence" value="ECO:0007669"/>
    <property type="project" value="UniProtKB-SubCell"/>
</dbReference>
<organism evidence="15 16">
    <name type="scientific">Eleutherodactylus coqui</name>
    <name type="common">Puerto Rican coqui</name>
    <dbReference type="NCBI Taxonomy" id="57060"/>
    <lineage>
        <taxon>Eukaryota</taxon>
        <taxon>Metazoa</taxon>
        <taxon>Chordata</taxon>
        <taxon>Craniata</taxon>
        <taxon>Vertebrata</taxon>
        <taxon>Euteleostomi</taxon>
        <taxon>Amphibia</taxon>
        <taxon>Batrachia</taxon>
        <taxon>Anura</taxon>
        <taxon>Neobatrachia</taxon>
        <taxon>Hyloidea</taxon>
        <taxon>Eleutherodactylidae</taxon>
        <taxon>Eleutherodactylinae</taxon>
        <taxon>Eleutherodactylus</taxon>
        <taxon>Eleutherodactylus</taxon>
    </lineage>
</organism>
<evidence type="ECO:0000313" key="15">
    <source>
        <dbReference type="EMBL" id="KAG9487223.1"/>
    </source>
</evidence>
<feature type="transmembrane region" description="Helical" evidence="13">
    <location>
        <begin position="220"/>
        <end position="242"/>
    </location>
</feature>
<dbReference type="AlphaFoldDB" id="A0A8J6FFI3"/>
<dbReference type="InterPro" id="IPR000725">
    <property type="entry name" value="Olfact_rcpt"/>
</dbReference>
<dbReference type="GO" id="GO:0004984">
    <property type="term" value="F:olfactory receptor activity"/>
    <property type="evidence" value="ECO:0007669"/>
    <property type="project" value="InterPro"/>
</dbReference>
<evidence type="ECO:0000256" key="1">
    <source>
        <dbReference type="ARBA" id="ARBA00004651"/>
    </source>
</evidence>
<dbReference type="EMBL" id="WNTK01000003">
    <property type="protein sequence ID" value="KAG9487223.1"/>
    <property type="molecule type" value="Genomic_DNA"/>
</dbReference>
<sequence>MSSDLKRLMFILILKSYLITLMANILIISVVQTNSLLQVPMYHFLSHFSVLEIGYTTLVIPKMLVGLLAVQVTISRYGCLTQFYFVFFFGTVENVLLAVMGYDRYLAICNPLHYSSIMTHSLCCQMAFAAWICGCFIPVMPTIGLAKLDFCGDKGIDHFFCDFGPLVKLSCSDTSVVIWIFFGQSCVLIPTCCLLIIISYTFIISTILNIPSTSSRQKAFSTCASHFTVVSIYYGTIIFMYVRPSAANTFRGDKMISVFYSVVTTLLNPIIYSLRNASIKEAMQSMTKK</sequence>
<keyword evidence="6 13" id="KW-0552">Olfaction</keyword>
<feature type="non-terminal residue" evidence="15">
    <location>
        <position position="289"/>
    </location>
</feature>
<name>A0A8J6FFI3_ELECQ</name>
<dbReference type="FunFam" id="1.20.1070.10:FF:000001">
    <property type="entry name" value="Olfactory receptor"/>
    <property type="match status" value="1"/>
</dbReference>
<evidence type="ECO:0000256" key="4">
    <source>
        <dbReference type="ARBA" id="ARBA00022606"/>
    </source>
</evidence>
<feature type="domain" description="G-protein coupled receptors family 1 profile" evidence="14">
    <location>
        <begin position="23"/>
        <end position="272"/>
    </location>
</feature>
<dbReference type="OrthoDB" id="9444602at2759"/>
<evidence type="ECO:0000256" key="9">
    <source>
        <dbReference type="ARBA" id="ARBA00023136"/>
    </source>
</evidence>
<comment type="caution">
    <text evidence="15">The sequence shown here is derived from an EMBL/GenBank/DDBJ whole genome shotgun (WGS) entry which is preliminary data.</text>
</comment>
<feature type="transmembrane region" description="Helical" evidence="13">
    <location>
        <begin position="114"/>
        <end position="139"/>
    </location>
</feature>
<evidence type="ECO:0000256" key="2">
    <source>
        <dbReference type="ARBA" id="ARBA00010663"/>
    </source>
</evidence>
<dbReference type="FunFam" id="1.10.1220.70:FF:000001">
    <property type="entry name" value="Olfactory receptor"/>
    <property type="match status" value="1"/>
</dbReference>
<evidence type="ECO:0000256" key="8">
    <source>
        <dbReference type="ARBA" id="ARBA00023040"/>
    </source>
</evidence>
<evidence type="ECO:0000256" key="12">
    <source>
        <dbReference type="RuleBase" id="RU000688"/>
    </source>
</evidence>
<keyword evidence="4 13" id="KW-0716">Sensory transduction</keyword>
<dbReference type="SUPFAM" id="SSF81321">
    <property type="entry name" value="Family A G protein-coupled receptor-like"/>
    <property type="match status" value="1"/>
</dbReference>